<evidence type="ECO:0000313" key="3">
    <source>
        <dbReference type="Proteomes" id="UP000094444"/>
    </source>
</evidence>
<keyword evidence="3" id="KW-1185">Reference proteome</keyword>
<reference evidence="2" key="1">
    <citation type="submission" date="2017-09" db="EMBL/GenBank/DDBJ databases">
        <title>Polyketide synthases of a Diaporthe helianthi virulent isolate.</title>
        <authorList>
            <person name="Baroncelli R."/>
        </authorList>
    </citation>
    <scope>NUCLEOTIDE SEQUENCE [LARGE SCALE GENOMIC DNA]</scope>
    <source>
        <strain evidence="2">7/96</strain>
    </source>
</reference>
<dbReference type="PANTHER" id="PTHR38847:SF1">
    <property type="entry name" value="PSEUDOURIDINE SYNTHASE RSUA_RLUA-LIKE DOMAIN-CONTAINING PROTEIN"/>
    <property type="match status" value="1"/>
</dbReference>
<name>A0A2P5HGN8_DIAHE</name>
<dbReference type="Proteomes" id="UP000094444">
    <property type="component" value="Unassembled WGS sequence"/>
</dbReference>
<organism evidence="2 3">
    <name type="scientific">Diaporthe helianthi</name>
    <dbReference type="NCBI Taxonomy" id="158607"/>
    <lineage>
        <taxon>Eukaryota</taxon>
        <taxon>Fungi</taxon>
        <taxon>Dikarya</taxon>
        <taxon>Ascomycota</taxon>
        <taxon>Pezizomycotina</taxon>
        <taxon>Sordariomycetes</taxon>
        <taxon>Sordariomycetidae</taxon>
        <taxon>Diaporthales</taxon>
        <taxon>Diaporthaceae</taxon>
        <taxon>Diaporthe</taxon>
    </lineage>
</organism>
<dbReference type="PANTHER" id="PTHR38847">
    <property type="match status" value="1"/>
</dbReference>
<comment type="caution">
    <text evidence="2">The sequence shown here is derived from an EMBL/GenBank/DDBJ whole genome shotgun (WGS) entry which is preliminary data.</text>
</comment>
<dbReference type="EMBL" id="MAVT02002316">
    <property type="protein sequence ID" value="POS69416.1"/>
    <property type="molecule type" value="Genomic_DNA"/>
</dbReference>
<dbReference type="AlphaFoldDB" id="A0A2P5HGN8"/>
<feature type="chain" id="PRO_5015120921" description="Secreted protein" evidence="1">
    <location>
        <begin position="23"/>
        <end position="214"/>
    </location>
</feature>
<keyword evidence="1" id="KW-0732">Signal</keyword>
<dbReference type="Pfam" id="PF14273">
    <property type="entry name" value="DUF4360"/>
    <property type="match status" value="1"/>
</dbReference>
<gene>
    <name evidence="2" type="ORF">DHEL01_v212190</name>
</gene>
<dbReference type="InterPro" id="IPR025649">
    <property type="entry name" value="DUF4360"/>
</dbReference>
<proteinExistence type="predicted"/>
<evidence type="ECO:0000256" key="1">
    <source>
        <dbReference type="SAM" id="SignalP"/>
    </source>
</evidence>
<accession>A0A2P5HGN8</accession>
<evidence type="ECO:0008006" key="4">
    <source>
        <dbReference type="Google" id="ProtNLM"/>
    </source>
</evidence>
<dbReference type="STRING" id="158607.A0A2P5HGN8"/>
<dbReference type="OrthoDB" id="3786236at2759"/>
<sequence>MLSKLLATTLLATTLLPLTAISSPLHHPGVLSPRELPASVGTVTQFKYSGNGCTQGSNSVTRSGGWVSQSFKFSQFEADTISAGTPTTQNCELHFQGAGLSPGWQVSLAEADVTGKLVLAPDSRVNYYWQVYWSDDAADTLTLQGAIDNAGGNNKIINNNYTVKANVSDPLWSQCISGDGNPGILNVNFRVAIVGDGSSFDVDTETLNYKFRRC</sequence>
<feature type="signal peptide" evidence="1">
    <location>
        <begin position="1"/>
        <end position="22"/>
    </location>
</feature>
<evidence type="ECO:0000313" key="2">
    <source>
        <dbReference type="EMBL" id="POS69416.1"/>
    </source>
</evidence>
<dbReference type="InParanoid" id="A0A2P5HGN8"/>
<protein>
    <recommendedName>
        <fullName evidence="4">Secreted protein</fullName>
    </recommendedName>
</protein>